<organism evidence="1 2">
    <name type="scientific">Phialocephala subalpina</name>
    <dbReference type="NCBI Taxonomy" id="576137"/>
    <lineage>
        <taxon>Eukaryota</taxon>
        <taxon>Fungi</taxon>
        <taxon>Dikarya</taxon>
        <taxon>Ascomycota</taxon>
        <taxon>Pezizomycotina</taxon>
        <taxon>Leotiomycetes</taxon>
        <taxon>Helotiales</taxon>
        <taxon>Mollisiaceae</taxon>
        <taxon>Phialocephala</taxon>
        <taxon>Phialocephala fortinii species complex</taxon>
    </lineage>
</organism>
<gene>
    <name evidence="1" type="ORF">PAC_01076</name>
</gene>
<proteinExistence type="predicted"/>
<dbReference type="AlphaFoldDB" id="A0A1L7WEJ9"/>
<keyword evidence="2" id="KW-1185">Reference proteome</keyword>
<dbReference type="Proteomes" id="UP000184330">
    <property type="component" value="Unassembled WGS sequence"/>
</dbReference>
<evidence type="ECO:0000313" key="1">
    <source>
        <dbReference type="EMBL" id="CZR51201.1"/>
    </source>
</evidence>
<protein>
    <submittedName>
        <fullName evidence="1">Uncharacterized protein</fullName>
    </submittedName>
</protein>
<accession>A0A1L7WEJ9</accession>
<dbReference type="EMBL" id="FJOG01000001">
    <property type="protein sequence ID" value="CZR51201.1"/>
    <property type="molecule type" value="Genomic_DNA"/>
</dbReference>
<name>A0A1L7WEJ9_9HELO</name>
<evidence type="ECO:0000313" key="2">
    <source>
        <dbReference type="Proteomes" id="UP000184330"/>
    </source>
</evidence>
<reference evidence="1 2" key="1">
    <citation type="submission" date="2016-03" db="EMBL/GenBank/DDBJ databases">
        <authorList>
            <person name="Ploux O."/>
        </authorList>
    </citation>
    <scope>NUCLEOTIDE SEQUENCE [LARGE SCALE GENOMIC DNA]</scope>
    <source>
        <strain evidence="1 2">UAMH 11012</strain>
    </source>
</reference>
<sequence>MSSYATRPNAPAGPAYCPALKTCVPPSKLKFETMGGLLERYRHNRRDWELRNLQGGAVWKRLRVGEVTSVDNFGKKHTCAAGDLYYPMVAWAKLDMKRIKKLKEVQVEAGVRKVSVWTSHPTKPRTFICTNREDGWCIFNEDIMHKEQ</sequence>